<name>A0ABQ7WDG5_SOLTU</name>
<comment type="caution">
    <text evidence="2">The sequence shown here is derived from an EMBL/GenBank/DDBJ whole genome shotgun (WGS) entry which is preliminary data.</text>
</comment>
<evidence type="ECO:0008006" key="4">
    <source>
        <dbReference type="Google" id="ProtNLM"/>
    </source>
</evidence>
<feature type="region of interest" description="Disordered" evidence="1">
    <location>
        <begin position="86"/>
        <end position="116"/>
    </location>
</feature>
<keyword evidence="3" id="KW-1185">Reference proteome</keyword>
<sequence>MSPIVFPLEAGYNPNEPSMLRKLPSEDTTRQGQPPPIRISIRRASNNHITVEDDVTAPNKKPSVFDQLATARTSVFERLGPLKKKNNKHRRNYQKGTKGKDLHCGLHQEREEDEESVGSSYYVTTQNEHDALPQTKIDKELEDIVWCCHISVNDNDPLEEEDAGDAPPELEEGVKTTIDPIKEVNLGTDEDPRPTYLSAFLRVDEEIAYMNILKEYRDVFTWSYK</sequence>
<evidence type="ECO:0000256" key="1">
    <source>
        <dbReference type="SAM" id="MobiDB-lite"/>
    </source>
</evidence>
<reference evidence="2 3" key="1">
    <citation type="journal article" date="2021" name="bioRxiv">
        <title>Chromosome-scale and haplotype-resolved genome assembly of a tetraploid potato cultivar.</title>
        <authorList>
            <person name="Sun H."/>
            <person name="Jiao W.-B."/>
            <person name="Krause K."/>
            <person name="Campoy J.A."/>
            <person name="Goel M."/>
            <person name="Folz-Donahue K."/>
            <person name="Kukat C."/>
            <person name="Huettel B."/>
            <person name="Schneeberger K."/>
        </authorList>
    </citation>
    <scope>NUCLEOTIDE SEQUENCE [LARGE SCALE GENOMIC DNA]</scope>
    <source>
        <strain evidence="2">SolTubOtavaFocal</strain>
        <tissue evidence="2">Leaves</tissue>
    </source>
</reference>
<gene>
    <name evidence="2" type="ORF">KY290_005205</name>
</gene>
<organism evidence="2 3">
    <name type="scientific">Solanum tuberosum</name>
    <name type="common">Potato</name>
    <dbReference type="NCBI Taxonomy" id="4113"/>
    <lineage>
        <taxon>Eukaryota</taxon>
        <taxon>Viridiplantae</taxon>
        <taxon>Streptophyta</taxon>
        <taxon>Embryophyta</taxon>
        <taxon>Tracheophyta</taxon>
        <taxon>Spermatophyta</taxon>
        <taxon>Magnoliopsida</taxon>
        <taxon>eudicotyledons</taxon>
        <taxon>Gunneridae</taxon>
        <taxon>Pentapetalae</taxon>
        <taxon>asterids</taxon>
        <taxon>lamiids</taxon>
        <taxon>Solanales</taxon>
        <taxon>Solanaceae</taxon>
        <taxon>Solanoideae</taxon>
        <taxon>Solaneae</taxon>
        <taxon>Solanum</taxon>
    </lineage>
</organism>
<dbReference type="Proteomes" id="UP000826656">
    <property type="component" value="Unassembled WGS sequence"/>
</dbReference>
<proteinExistence type="predicted"/>
<protein>
    <recommendedName>
        <fullName evidence="4">Ulp1 protease family, C-terminal catalytic domain containing protein</fullName>
    </recommendedName>
</protein>
<feature type="region of interest" description="Disordered" evidence="1">
    <location>
        <begin position="1"/>
        <end position="37"/>
    </location>
</feature>
<feature type="compositionally biased region" description="Basic and acidic residues" evidence="1">
    <location>
        <begin position="98"/>
        <end position="110"/>
    </location>
</feature>
<evidence type="ECO:0000313" key="2">
    <source>
        <dbReference type="EMBL" id="KAH0778778.1"/>
    </source>
</evidence>
<dbReference type="EMBL" id="JAIVGD010000002">
    <property type="protein sequence ID" value="KAH0778778.1"/>
    <property type="molecule type" value="Genomic_DNA"/>
</dbReference>
<evidence type="ECO:0000313" key="3">
    <source>
        <dbReference type="Proteomes" id="UP000826656"/>
    </source>
</evidence>
<accession>A0ABQ7WDG5</accession>